<dbReference type="EMBL" id="JAPQKS010000005">
    <property type="protein sequence ID" value="KAJ5226032.1"/>
    <property type="molecule type" value="Genomic_DNA"/>
</dbReference>
<dbReference type="Pfam" id="PF01803">
    <property type="entry name" value="LIM_bind"/>
    <property type="match status" value="1"/>
</dbReference>
<proteinExistence type="predicted"/>
<feature type="region of interest" description="Disordered" evidence="1">
    <location>
        <begin position="1"/>
        <end position="73"/>
    </location>
</feature>
<dbReference type="RefSeq" id="XP_058329443.1">
    <property type="nucleotide sequence ID" value="XM_058476553.1"/>
</dbReference>
<feature type="compositionally biased region" description="Polar residues" evidence="1">
    <location>
        <begin position="616"/>
        <end position="629"/>
    </location>
</feature>
<feature type="compositionally biased region" description="Pro residues" evidence="1">
    <location>
        <begin position="548"/>
        <end position="557"/>
    </location>
</feature>
<reference evidence="2" key="1">
    <citation type="submission" date="2022-11" db="EMBL/GenBank/DDBJ databases">
        <authorList>
            <person name="Petersen C."/>
        </authorList>
    </citation>
    <scope>NUCLEOTIDE SEQUENCE</scope>
    <source>
        <strain evidence="2">IBT 19713</strain>
    </source>
</reference>
<dbReference type="InterPro" id="IPR029005">
    <property type="entry name" value="LIM-bd/SEUSS"/>
</dbReference>
<name>A0A9W9NTQ8_9EURO</name>
<evidence type="ECO:0000256" key="1">
    <source>
        <dbReference type="SAM" id="MobiDB-lite"/>
    </source>
</evidence>
<reference evidence="2" key="2">
    <citation type="journal article" date="2023" name="IMA Fungus">
        <title>Comparative genomic study of the Penicillium genus elucidates a diverse pangenome and 15 lateral gene transfer events.</title>
        <authorList>
            <person name="Petersen C."/>
            <person name="Sorensen T."/>
            <person name="Nielsen M.R."/>
            <person name="Sondergaard T.E."/>
            <person name="Sorensen J.L."/>
            <person name="Fitzpatrick D.A."/>
            <person name="Frisvad J.C."/>
            <person name="Nielsen K.L."/>
        </authorList>
    </citation>
    <scope>NUCLEOTIDE SEQUENCE</scope>
    <source>
        <strain evidence="2">IBT 19713</strain>
    </source>
</reference>
<sequence>MAQPFPGGQGMPQHGMPPGHHPMPQHPNAGHPGPSMVQGMHPGVSAPGGPQVSQAGPMMGGMPPGAAGSVGPGGPMPSSHALSHLNPAQAHVFQQGGFPQNWNPQLMQQQQYMRQRMMIQQQQAQQQHQQQHGLPVSLPNGTQGLNAAQLAAMQGNGMRPMNPMMQQQQFPHGPPQNIQQQQQLFALQQAQAQAQAQQAQAQQNQANNGQPGQQTPQRASAQPPNMHEAQTGTPQSQHGPPQSSTPQPSQTSQPPSSQPPQPGVGAPAQATPNPQPQQLPQSQPQQHQQQGNQGGQQQSQQAAPGPQSQPNAQNFQVMAAQDAQMKAQQNAMMMKMQQPQRQGASILALNSYADGVGVFTPRNEAMDIQYWQSFVDRFYAPTGVLRQNLYDSQTGHSKQFEISNPALARFYYTQFTTGIRQIQMVFTRGKLHALFDMNNKIESMQIEVQGHCEFLPRSIVQSLEANELKQSPKVSKAAAKRGQKPPQSPIPESMVTSNGVPTGVVQFLEVAETMHQMQQLVSFSQANPTLSPPEALRGLVNSIMQNPNPQPGFPPGMNPAMQVGPRGPNMGPPSQFASPAMAHLGLPQGSPHLSGSAHPSPAQSQLSGAPGMPGSVQPSPAGINNSPNVGGNKRRRASTVKQEGEDGAGGEVNGTSAPGGKPKPSPRVPKRQKGAPA</sequence>
<organism evidence="2 3">
    <name type="scientific">Penicillium chermesinum</name>
    <dbReference type="NCBI Taxonomy" id="63820"/>
    <lineage>
        <taxon>Eukaryota</taxon>
        <taxon>Fungi</taxon>
        <taxon>Dikarya</taxon>
        <taxon>Ascomycota</taxon>
        <taxon>Pezizomycotina</taxon>
        <taxon>Eurotiomycetes</taxon>
        <taxon>Eurotiomycetidae</taxon>
        <taxon>Eurotiales</taxon>
        <taxon>Aspergillaceae</taxon>
        <taxon>Penicillium</taxon>
    </lineage>
</organism>
<feature type="region of interest" description="Disordered" evidence="1">
    <location>
        <begin position="542"/>
        <end position="677"/>
    </location>
</feature>
<dbReference type="PANTHER" id="PTHR10378">
    <property type="entry name" value="LIM DOMAIN-BINDING PROTEIN"/>
    <property type="match status" value="1"/>
</dbReference>
<keyword evidence="3" id="KW-1185">Reference proteome</keyword>
<protein>
    <submittedName>
        <fullName evidence="2">Transcriptional activator ptaB</fullName>
    </submittedName>
</protein>
<feature type="compositionally biased region" description="Low complexity" evidence="1">
    <location>
        <begin position="230"/>
        <end position="255"/>
    </location>
</feature>
<evidence type="ECO:0000313" key="2">
    <source>
        <dbReference type="EMBL" id="KAJ5226032.1"/>
    </source>
</evidence>
<feature type="compositionally biased region" description="Low complexity" evidence="1">
    <location>
        <begin position="263"/>
        <end position="311"/>
    </location>
</feature>
<dbReference type="GeneID" id="83203856"/>
<dbReference type="Proteomes" id="UP001150941">
    <property type="component" value="Unassembled WGS sequence"/>
</dbReference>
<gene>
    <name evidence="2" type="ORF">N7468_007257</name>
</gene>
<evidence type="ECO:0000313" key="3">
    <source>
        <dbReference type="Proteomes" id="UP001150941"/>
    </source>
</evidence>
<dbReference type="OrthoDB" id="774557at2759"/>
<dbReference type="AlphaFoldDB" id="A0A9W9NTQ8"/>
<accession>A0A9W9NTQ8</accession>
<feature type="region of interest" description="Disordered" evidence="1">
    <location>
        <begin position="196"/>
        <end position="311"/>
    </location>
</feature>
<feature type="compositionally biased region" description="Basic residues" evidence="1">
    <location>
        <begin position="668"/>
        <end position="677"/>
    </location>
</feature>
<feature type="compositionally biased region" description="Gly residues" evidence="1">
    <location>
        <begin position="58"/>
        <end position="73"/>
    </location>
</feature>
<feature type="region of interest" description="Disordered" evidence="1">
    <location>
        <begin position="156"/>
        <end position="179"/>
    </location>
</feature>
<feature type="compositionally biased region" description="Low complexity" evidence="1">
    <location>
        <begin position="196"/>
        <end position="217"/>
    </location>
</feature>
<feature type="region of interest" description="Disordered" evidence="1">
    <location>
        <begin position="470"/>
        <end position="497"/>
    </location>
</feature>
<comment type="caution">
    <text evidence="2">The sequence shown here is derived from an EMBL/GenBank/DDBJ whole genome shotgun (WGS) entry which is preliminary data.</text>
</comment>
<feature type="compositionally biased region" description="Low complexity" evidence="1">
    <location>
        <begin position="1"/>
        <end position="18"/>
    </location>
</feature>